<dbReference type="EMBL" id="JAGZCZ010000005">
    <property type="protein sequence ID" value="MBS5519546.1"/>
    <property type="molecule type" value="Genomic_DNA"/>
</dbReference>
<evidence type="ECO:0000313" key="7">
    <source>
        <dbReference type="Proteomes" id="UP000754226"/>
    </source>
</evidence>
<dbReference type="PANTHER" id="PTHR42711:SF5">
    <property type="entry name" value="ABC TRANSPORTER ATP-BINDING PROTEIN NATA"/>
    <property type="match status" value="1"/>
</dbReference>
<sequence length="259" mass="29364">MKETVLQVENLQKDFKAKSGVIHAVKHVSFHVEKGEIFGFLGANGAGKSTTINMVTTQLLPTGGKILYDGKDLTGDVAAIRRKIGVVAQHNNLERQLTAEENLYYHGRYFGMDPKVIRARSEELLRKFGLWERRKDFVRSYSGGMAQRLKIARAMLHNPEVLFLDKPTTGLDPNYRKILWDQMLKMNREGTTIFLTTHYMEEVESFCDHVAIMKQGELLAYGTVEGLEKQTGTHSLNDVFLTLTDRDGVDDRQSANREA</sequence>
<keyword evidence="2" id="KW-0813">Transport</keyword>
<evidence type="ECO:0000256" key="3">
    <source>
        <dbReference type="ARBA" id="ARBA00022741"/>
    </source>
</evidence>
<dbReference type="InterPro" id="IPR027417">
    <property type="entry name" value="P-loop_NTPase"/>
</dbReference>
<proteinExistence type="inferred from homology"/>
<dbReference type="AlphaFoldDB" id="A0A943I4H4"/>
<feature type="domain" description="ABC transporter" evidence="5">
    <location>
        <begin position="6"/>
        <end position="240"/>
    </location>
</feature>
<dbReference type="InterPro" id="IPR017871">
    <property type="entry name" value="ABC_transporter-like_CS"/>
</dbReference>
<gene>
    <name evidence="6" type="ORF">KHX13_04300</name>
</gene>
<accession>A0A943I4H4</accession>
<dbReference type="GO" id="GO:0005524">
    <property type="term" value="F:ATP binding"/>
    <property type="evidence" value="ECO:0007669"/>
    <property type="project" value="UniProtKB-KW"/>
</dbReference>
<dbReference type="InterPro" id="IPR003593">
    <property type="entry name" value="AAA+_ATPase"/>
</dbReference>
<keyword evidence="3" id="KW-0547">Nucleotide-binding</keyword>
<evidence type="ECO:0000313" key="6">
    <source>
        <dbReference type="EMBL" id="MBS5519546.1"/>
    </source>
</evidence>
<name>A0A943I4H4_9FIRM</name>
<comment type="similarity">
    <text evidence="1">Belongs to the ABC transporter superfamily.</text>
</comment>
<dbReference type="GO" id="GO:0016887">
    <property type="term" value="F:ATP hydrolysis activity"/>
    <property type="evidence" value="ECO:0007669"/>
    <property type="project" value="InterPro"/>
</dbReference>
<dbReference type="Gene3D" id="3.40.50.300">
    <property type="entry name" value="P-loop containing nucleotide triphosphate hydrolases"/>
    <property type="match status" value="1"/>
</dbReference>
<dbReference type="SUPFAM" id="SSF52540">
    <property type="entry name" value="P-loop containing nucleoside triphosphate hydrolases"/>
    <property type="match status" value="1"/>
</dbReference>
<evidence type="ECO:0000259" key="5">
    <source>
        <dbReference type="PROSITE" id="PS50893"/>
    </source>
</evidence>
<dbReference type="InterPro" id="IPR050763">
    <property type="entry name" value="ABC_transporter_ATP-binding"/>
</dbReference>
<dbReference type="PROSITE" id="PS00211">
    <property type="entry name" value="ABC_TRANSPORTER_1"/>
    <property type="match status" value="1"/>
</dbReference>
<dbReference type="SMART" id="SM00382">
    <property type="entry name" value="AAA"/>
    <property type="match status" value="1"/>
</dbReference>
<dbReference type="PROSITE" id="PS50893">
    <property type="entry name" value="ABC_TRANSPORTER_2"/>
    <property type="match status" value="1"/>
</dbReference>
<organism evidence="6 7">
    <name type="scientific">Acidaminococcus intestini</name>
    <dbReference type="NCBI Taxonomy" id="187327"/>
    <lineage>
        <taxon>Bacteria</taxon>
        <taxon>Bacillati</taxon>
        <taxon>Bacillota</taxon>
        <taxon>Negativicutes</taxon>
        <taxon>Acidaminococcales</taxon>
        <taxon>Acidaminococcaceae</taxon>
        <taxon>Acidaminococcus</taxon>
    </lineage>
</organism>
<evidence type="ECO:0000256" key="1">
    <source>
        <dbReference type="ARBA" id="ARBA00005417"/>
    </source>
</evidence>
<dbReference type="InterPro" id="IPR003439">
    <property type="entry name" value="ABC_transporter-like_ATP-bd"/>
</dbReference>
<reference evidence="6" key="1">
    <citation type="submission" date="2021-02" db="EMBL/GenBank/DDBJ databases">
        <title>Infant gut strain persistence is associated with maternal origin, phylogeny, and functional potential including surface adhesion and iron acquisition.</title>
        <authorList>
            <person name="Lou Y.C."/>
        </authorList>
    </citation>
    <scope>NUCLEOTIDE SEQUENCE</scope>
    <source>
        <strain evidence="6">L3_106_000M1_dasL3_106_000M1_concoct_15</strain>
    </source>
</reference>
<evidence type="ECO:0000256" key="4">
    <source>
        <dbReference type="ARBA" id="ARBA00022840"/>
    </source>
</evidence>
<protein>
    <submittedName>
        <fullName evidence="6">ABC transporter ATP-binding protein</fullName>
    </submittedName>
</protein>
<evidence type="ECO:0000256" key="2">
    <source>
        <dbReference type="ARBA" id="ARBA00022448"/>
    </source>
</evidence>
<dbReference type="Pfam" id="PF00005">
    <property type="entry name" value="ABC_tran"/>
    <property type="match status" value="1"/>
</dbReference>
<dbReference type="Proteomes" id="UP000754226">
    <property type="component" value="Unassembled WGS sequence"/>
</dbReference>
<comment type="caution">
    <text evidence="6">The sequence shown here is derived from an EMBL/GenBank/DDBJ whole genome shotgun (WGS) entry which is preliminary data.</text>
</comment>
<keyword evidence="4 6" id="KW-0067">ATP-binding</keyword>
<dbReference type="PANTHER" id="PTHR42711">
    <property type="entry name" value="ABC TRANSPORTER ATP-BINDING PROTEIN"/>
    <property type="match status" value="1"/>
</dbReference>